<evidence type="ECO:0000313" key="3">
    <source>
        <dbReference type="Proteomes" id="UP000557566"/>
    </source>
</evidence>
<feature type="compositionally biased region" description="Gly residues" evidence="1">
    <location>
        <begin position="133"/>
        <end position="148"/>
    </location>
</feature>
<feature type="compositionally biased region" description="Gly residues" evidence="1">
    <location>
        <begin position="215"/>
        <end position="228"/>
    </location>
</feature>
<dbReference type="EMBL" id="JAAVMX010000012">
    <property type="protein sequence ID" value="KAF4504083.1"/>
    <property type="molecule type" value="Genomic_DNA"/>
</dbReference>
<dbReference type="AlphaFoldDB" id="A0A8H4PIJ2"/>
<protein>
    <submittedName>
        <fullName evidence="2">Uncharacterized protein</fullName>
    </submittedName>
</protein>
<comment type="caution">
    <text evidence="2">The sequence shown here is derived from an EMBL/GenBank/DDBJ whole genome shotgun (WGS) entry which is preliminary data.</text>
</comment>
<evidence type="ECO:0000256" key="1">
    <source>
        <dbReference type="SAM" id="MobiDB-lite"/>
    </source>
</evidence>
<organism evidence="2 3">
    <name type="scientific">Ophiocordyceps sinensis</name>
    <dbReference type="NCBI Taxonomy" id="72228"/>
    <lineage>
        <taxon>Eukaryota</taxon>
        <taxon>Fungi</taxon>
        <taxon>Dikarya</taxon>
        <taxon>Ascomycota</taxon>
        <taxon>Pezizomycotina</taxon>
        <taxon>Sordariomycetes</taxon>
        <taxon>Hypocreomycetidae</taxon>
        <taxon>Hypocreales</taxon>
        <taxon>Ophiocordycipitaceae</taxon>
        <taxon>Ophiocordyceps</taxon>
    </lineage>
</organism>
<accession>A0A8H4PIJ2</accession>
<reference evidence="2 3" key="1">
    <citation type="journal article" date="2020" name="Genome Biol. Evol.">
        <title>A new high-quality draft genome assembly of the Chinese cordyceps Ophiocordyceps sinensis.</title>
        <authorList>
            <person name="Shu R."/>
            <person name="Zhang J."/>
            <person name="Meng Q."/>
            <person name="Zhang H."/>
            <person name="Zhou G."/>
            <person name="Li M."/>
            <person name="Wu P."/>
            <person name="Zhao Y."/>
            <person name="Chen C."/>
            <person name="Qin Q."/>
        </authorList>
    </citation>
    <scope>NUCLEOTIDE SEQUENCE [LARGE SCALE GENOMIC DNA]</scope>
    <source>
        <strain evidence="2 3">IOZ07</strain>
    </source>
</reference>
<keyword evidence="3" id="KW-1185">Reference proteome</keyword>
<evidence type="ECO:0000313" key="2">
    <source>
        <dbReference type="EMBL" id="KAF4504083.1"/>
    </source>
</evidence>
<feature type="compositionally biased region" description="Basic and acidic residues" evidence="1">
    <location>
        <begin position="163"/>
        <end position="214"/>
    </location>
</feature>
<sequence length="330" mass="31889">MVAIADVGALVDGHLGLGRGLDGGDGDDLLVLDLDRVEAAGVAHELVARGSLLVADDETEDVLTVDLGDDPAGLAGLANLKAELALGRGFEVVDQAPADGGRGGRHVFNGDETAVDGELELGRHLDQSLDVGLGNGAASGSSGAGASGRGHRGGSDANGSRDGGARADGRDGGDRADGRDGGDRADGRDGGDRADGRDGGDRADGRDGGDRADGRGTGATGGLGDGSGIAALGGLGGGRADRACGLGDGSGIAAVGGLGGGRADRACGSRNGGAVFLADAARGTSDRRSGVGLGRASSTGRLLSLLSRVRARSRDAAAGTTGIGRCLGVV</sequence>
<gene>
    <name evidence="2" type="ORF">G6O67_008697</name>
</gene>
<dbReference type="Proteomes" id="UP000557566">
    <property type="component" value="Unassembled WGS sequence"/>
</dbReference>
<proteinExistence type="predicted"/>
<feature type="region of interest" description="Disordered" evidence="1">
    <location>
        <begin position="132"/>
        <end position="228"/>
    </location>
</feature>
<name>A0A8H4PIJ2_9HYPO</name>